<organism evidence="1">
    <name type="scientific">Lepeophtheirus salmonis</name>
    <name type="common">Salmon louse</name>
    <name type="synonym">Caligus salmonis</name>
    <dbReference type="NCBI Taxonomy" id="72036"/>
    <lineage>
        <taxon>Eukaryota</taxon>
        <taxon>Metazoa</taxon>
        <taxon>Ecdysozoa</taxon>
        <taxon>Arthropoda</taxon>
        <taxon>Crustacea</taxon>
        <taxon>Multicrustacea</taxon>
        <taxon>Hexanauplia</taxon>
        <taxon>Copepoda</taxon>
        <taxon>Siphonostomatoida</taxon>
        <taxon>Caligidae</taxon>
        <taxon>Lepeophtheirus</taxon>
    </lineage>
</organism>
<accession>A0A0K2U0P8</accession>
<sequence>MYSLAHHIKIDQTVIIILFLSWRECLSIE</sequence>
<proteinExistence type="predicted"/>
<dbReference type="AlphaFoldDB" id="A0A0K2U0P8"/>
<dbReference type="EMBL" id="HACA01014452">
    <property type="protein sequence ID" value="CDW31813.1"/>
    <property type="molecule type" value="Transcribed_RNA"/>
</dbReference>
<evidence type="ECO:0000313" key="1">
    <source>
        <dbReference type="EMBL" id="CDW31813.1"/>
    </source>
</evidence>
<name>A0A0K2U0P8_LEPSM</name>
<protein>
    <submittedName>
        <fullName evidence="1">Uncharacterized protein</fullName>
    </submittedName>
</protein>
<reference evidence="1" key="1">
    <citation type="submission" date="2014-05" db="EMBL/GenBank/DDBJ databases">
        <authorList>
            <person name="Chronopoulou M."/>
        </authorList>
    </citation>
    <scope>NUCLEOTIDE SEQUENCE</scope>
    <source>
        <tissue evidence="1">Whole organism</tissue>
    </source>
</reference>